<gene>
    <name evidence="2" type="ORF">WMSIL1_LOCUS3211</name>
</gene>
<dbReference type="Proteomes" id="UP000321570">
    <property type="component" value="Unassembled WGS sequence"/>
</dbReference>
<dbReference type="AlphaFoldDB" id="A0A564Y5H1"/>
<keyword evidence="3" id="KW-1185">Reference proteome</keyword>
<organism evidence="2 3">
    <name type="scientific">Hymenolepis diminuta</name>
    <name type="common">Rat tapeworm</name>
    <dbReference type="NCBI Taxonomy" id="6216"/>
    <lineage>
        <taxon>Eukaryota</taxon>
        <taxon>Metazoa</taxon>
        <taxon>Spiralia</taxon>
        <taxon>Lophotrochozoa</taxon>
        <taxon>Platyhelminthes</taxon>
        <taxon>Cestoda</taxon>
        <taxon>Eucestoda</taxon>
        <taxon>Cyclophyllidea</taxon>
        <taxon>Hymenolepididae</taxon>
        <taxon>Hymenolepis</taxon>
    </lineage>
</organism>
<dbReference type="EMBL" id="CABIJS010000089">
    <property type="protein sequence ID" value="VUZ42491.1"/>
    <property type="molecule type" value="Genomic_DNA"/>
</dbReference>
<evidence type="ECO:0000313" key="3">
    <source>
        <dbReference type="Proteomes" id="UP000321570"/>
    </source>
</evidence>
<sequence>MFWCASLPSNSYKALFVLHSVVTRASVIVPYASSSSSLFLSMLPSLSLSHTFQTRCGFLEYIFGLIKSWYSALQLFLALTQTTTNW</sequence>
<proteinExistence type="predicted"/>
<evidence type="ECO:0000256" key="1">
    <source>
        <dbReference type="SAM" id="Phobius"/>
    </source>
</evidence>
<evidence type="ECO:0000313" key="2">
    <source>
        <dbReference type="EMBL" id="VUZ42491.1"/>
    </source>
</evidence>
<reference evidence="2 3" key="1">
    <citation type="submission" date="2019-07" db="EMBL/GenBank/DDBJ databases">
        <authorList>
            <person name="Jastrzebski P J."/>
            <person name="Paukszto L."/>
            <person name="Jastrzebski P J."/>
        </authorList>
    </citation>
    <scope>NUCLEOTIDE SEQUENCE [LARGE SCALE GENOMIC DNA]</scope>
    <source>
        <strain evidence="2 3">WMS-il1</strain>
    </source>
</reference>
<keyword evidence="1" id="KW-1133">Transmembrane helix</keyword>
<feature type="transmembrane region" description="Helical" evidence="1">
    <location>
        <begin position="28"/>
        <end position="46"/>
    </location>
</feature>
<accession>A0A564Y5H1</accession>
<keyword evidence="1" id="KW-0812">Transmembrane</keyword>
<protein>
    <submittedName>
        <fullName evidence="2">Uncharacterized protein</fullName>
    </submittedName>
</protein>
<name>A0A564Y5H1_HYMDI</name>
<feature type="transmembrane region" description="Helical" evidence="1">
    <location>
        <begin position="58"/>
        <end position="79"/>
    </location>
</feature>
<keyword evidence="1" id="KW-0472">Membrane</keyword>